<dbReference type="GO" id="GO:0031419">
    <property type="term" value="F:cobalamin binding"/>
    <property type="evidence" value="ECO:0007669"/>
    <property type="project" value="UniProtKB-KW"/>
</dbReference>
<evidence type="ECO:0000256" key="5">
    <source>
        <dbReference type="SAM" id="MobiDB-lite"/>
    </source>
</evidence>
<keyword evidence="4" id="KW-0170">Cobalt</keyword>
<feature type="region of interest" description="Disordered" evidence="5">
    <location>
        <begin position="45"/>
        <end position="66"/>
    </location>
</feature>
<dbReference type="STRING" id="946362.F2U650"/>
<keyword evidence="3" id="KW-0560">Oxidoreductase</keyword>
<evidence type="ECO:0000259" key="6">
    <source>
        <dbReference type="Pfam" id="PF21995"/>
    </source>
</evidence>
<dbReference type="OMA" id="HRTHASV"/>
<proteinExistence type="predicted"/>
<dbReference type="InterPro" id="IPR054158">
    <property type="entry name" value="RNR-II_ins_dom"/>
</dbReference>
<feature type="region of interest" description="Disordered" evidence="5">
    <location>
        <begin position="90"/>
        <end position="143"/>
    </location>
</feature>
<dbReference type="KEGG" id="sre:PTSG_03627"/>
<name>F2U650_SALR5</name>
<organism evidence="8">
    <name type="scientific">Salpingoeca rosetta (strain ATCC 50818 / BSB-021)</name>
    <dbReference type="NCBI Taxonomy" id="946362"/>
    <lineage>
        <taxon>Eukaryota</taxon>
        <taxon>Choanoflagellata</taxon>
        <taxon>Craspedida</taxon>
        <taxon>Salpingoecidae</taxon>
        <taxon>Salpingoeca</taxon>
    </lineage>
</organism>
<gene>
    <name evidence="7" type="ORF">PTSG_03627</name>
</gene>
<dbReference type="EMBL" id="GL832962">
    <property type="protein sequence ID" value="EGD82991.1"/>
    <property type="molecule type" value="Genomic_DNA"/>
</dbReference>
<dbReference type="Proteomes" id="UP000007799">
    <property type="component" value="Unassembled WGS sequence"/>
</dbReference>
<accession>F2U650</accession>
<evidence type="ECO:0000256" key="3">
    <source>
        <dbReference type="ARBA" id="ARBA00023002"/>
    </source>
</evidence>
<dbReference type="GeneID" id="16075937"/>
<dbReference type="PANTHER" id="PTHR43371:SF1">
    <property type="entry name" value="RIBONUCLEOSIDE-DIPHOSPHATE REDUCTASE"/>
    <property type="match status" value="1"/>
</dbReference>
<evidence type="ECO:0000256" key="2">
    <source>
        <dbReference type="ARBA" id="ARBA00022628"/>
    </source>
</evidence>
<dbReference type="eggNOG" id="ENOG502QRRC">
    <property type="taxonomic scope" value="Eukaryota"/>
</dbReference>
<dbReference type="GO" id="GO:0004748">
    <property type="term" value="F:ribonucleoside-diphosphate reductase activity, thioredoxin disulfide as acceptor"/>
    <property type="evidence" value="ECO:0007669"/>
    <property type="project" value="TreeGrafter"/>
</dbReference>
<keyword evidence="8" id="KW-1185">Reference proteome</keyword>
<evidence type="ECO:0000256" key="1">
    <source>
        <dbReference type="ARBA" id="ARBA00001922"/>
    </source>
</evidence>
<sequence length="765" mass="83712">MLAAARRTTPSVAAAACRGCAHRTHASVAAASAVQVEVVCWGSDASSHRNHTHSSSTAARWQLPLQRQRQRQRRYASCLSTVVGSSRHQPRLWRQAARSVSTSSAAGVPDGHTPSTPARGRRFATETATSTDKDGDPRSRSTSSGILSDITVYSKYARYLPSESRREVWSEIVERNKTMHLQKFPDLHDDIISAYELVHNKLVLPSMRSLQFAGGAVAVNNVRMFNCSFLPITTTSAFSELMFLLLSGTGAGFSVQQQHISQLPRVRQPHRGTVATHAHVHNIDDSIEGWADAARVLLDTYLPDDGVPRVPVKFDYSAIRPKGSPIITAGGRAPGPEPLREALEASEAILARAADNTRLSPLDVHDIVCHLATCVASGGVRRSALISLFSPEDAGMAAAKSGEWWERNSQRAMANNSAVLDRAHVTEAQFMELWQHVRASNSGEPGIYLTNSTEWGTNPCCEIALEPFQFCNLTEMNVSAVSSQQELDTLARCAAFIGTLQASYTDFHYLRPEWAETTRRSSLLGVGMTGIASGAVMRLDLSRAAHAAVDENARVSAAIGISTADRVTTVKPAGTTSLVLGTSSGVHPWHAEHYIRRMRVNKQESLYPYLLERCPALIEDDVMSTNTTAVVSFPQRAPPGATLRSESALHLLDRVHRLHDTWIRGGHRRGVNTNNVSTTVSVREHEWDGVGAWMWHNRDAYNGLCVLPYSGHTYKQAPFEECSKATYDELMTHITAIDLREVKEDQDGTSLQLTLACAGPDSCEL</sequence>
<dbReference type="OrthoDB" id="14890at2759"/>
<evidence type="ECO:0000313" key="7">
    <source>
        <dbReference type="EMBL" id="EGD82991.1"/>
    </source>
</evidence>
<dbReference type="SUPFAM" id="SSF51998">
    <property type="entry name" value="PFL-like glycyl radical enzymes"/>
    <property type="match status" value="1"/>
</dbReference>
<dbReference type="Gene3D" id="3.20.70.20">
    <property type="match status" value="2"/>
</dbReference>
<dbReference type="RefSeq" id="XP_004995355.1">
    <property type="nucleotide sequence ID" value="XM_004995298.1"/>
</dbReference>
<reference evidence="7" key="1">
    <citation type="submission" date="2009-08" db="EMBL/GenBank/DDBJ databases">
        <title>Annotation of Salpingoeca rosetta.</title>
        <authorList>
            <consortium name="The Broad Institute Genome Sequencing Platform"/>
            <person name="Russ C."/>
            <person name="Cuomo C."/>
            <person name="Burger G."/>
            <person name="Gray M.W."/>
            <person name="Holland P.W.H."/>
            <person name="King N."/>
            <person name="Lang F.B.F."/>
            <person name="Roger A.J."/>
            <person name="Ruiz-Trillo I."/>
            <person name="Young S.K."/>
            <person name="Zeng Q."/>
            <person name="Gargeya S."/>
            <person name="Alvarado L."/>
            <person name="Berlin A."/>
            <person name="Chapman S.B."/>
            <person name="Chen Z."/>
            <person name="Freedman E."/>
            <person name="Gellesch M."/>
            <person name="Goldberg J."/>
            <person name="Griggs A."/>
            <person name="Gujja S."/>
            <person name="Heilman E."/>
            <person name="Heiman D."/>
            <person name="Howarth C."/>
            <person name="Mehta T."/>
            <person name="Neiman D."/>
            <person name="Pearson M."/>
            <person name="Roberts A."/>
            <person name="Saif S."/>
            <person name="Shea T."/>
            <person name="Shenoy N."/>
            <person name="Sisk P."/>
            <person name="Stolte C."/>
            <person name="Sykes S."/>
            <person name="White J."/>
            <person name="Yandava C."/>
            <person name="Haas B."/>
            <person name="Nusbaum C."/>
            <person name="Birren B."/>
        </authorList>
    </citation>
    <scope>NUCLEOTIDE SEQUENCE [LARGE SCALE GENOMIC DNA]</scope>
    <source>
        <strain evidence="7">ATCC 50818</strain>
    </source>
</reference>
<evidence type="ECO:0000313" key="8">
    <source>
        <dbReference type="Proteomes" id="UP000007799"/>
    </source>
</evidence>
<dbReference type="InterPro" id="IPR050862">
    <property type="entry name" value="RdRp_reductase_class-2"/>
</dbReference>
<comment type="cofactor">
    <cofactor evidence="1">
        <name>adenosylcob(III)alamin</name>
        <dbReference type="ChEBI" id="CHEBI:18408"/>
    </cofactor>
</comment>
<dbReference type="InParanoid" id="F2U650"/>
<dbReference type="PANTHER" id="PTHR43371">
    <property type="entry name" value="VITAMIN B12-DEPENDENT RIBONUCLEOTIDE REDUCTASE"/>
    <property type="match status" value="1"/>
</dbReference>
<keyword evidence="2" id="KW-0846">Cobalamin</keyword>
<feature type="domain" description="B12-dependent ribonucleotide reductase insertion" evidence="6">
    <location>
        <begin position="276"/>
        <end position="349"/>
    </location>
</feature>
<dbReference type="Pfam" id="PF21995">
    <property type="entry name" value="RNR-II_ins_dom"/>
    <property type="match status" value="1"/>
</dbReference>
<evidence type="ECO:0000256" key="4">
    <source>
        <dbReference type="ARBA" id="ARBA00023285"/>
    </source>
</evidence>
<dbReference type="AlphaFoldDB" id="F2U650"/>
<protein>
    <submittedName>
        <fullName evidence="7">Ribonucleoside-triphosphate reductase</fullName>
    </submittedName>
</protein>